<comment type="caution">
    <text evidence="5">The sequence shown here is derived from an EMBL/GenBank/DDBJ whole genome shotgun (WGS) entry which is preliminary data.</text>
</comment>
<dbReference type="Proteomes" id="UP001499987">
    <property type="component" value="Unassembled WGS sequence"/>
</dbReference>
<dbReference type="InterPro" id="IPR020472">
    <property type="entry name" value="WD40_PAC1"/>
</dbReference>
<dbReference type="InterPro" id="IPR001680">
    <property type="entry name" value="WD40_rpt"/>
</dbReference>
<keyword evidence="6" id="KW-1185">Reference proteome</keyword>
<gene>
    <name evidence="5" type="ORF">GCM10009663_70500</name>
</gene>
<evidence type="ECO:0000256" key="2">
    <source>
        <dbReference type="ARBA" id="ARBA00022737"/>
    </source>
</evidence>
<dbReference type="InterPro" id="IPR015943">
    <property type="entry name" value="WD40/YVTN_repeat-like_dom_sf"/>
</dbReference>
<sequence>MTAATRIARLRHRSPAAAELATVCSLAVRVEPALLRNLRLLLPHADAAAEADLWFSDLVTARDTTAIALDPAVADTLRQDLSAPTRARLLTNAWPLVSSAHHNAHWSVRLEEQVHYLDTAKPPGAREEIEQLLLAGLEELNRQRDPGVARWLLGAVARLPADLADTLLPRVAVVAAGARLDGRADRVTKSLTTAESAVWLPWLLQSLPTTLLPVQLLDGAVILGAPSEDAVLLDDIPDTDPLILEVRWEDGEQAHSQRVALRPGEPVQVETGTDNVTLVTLAGRAFRLGRAERTSQFDPGGLRHEALKATLRPCLGRGDELARLRTVLAADSMDGGWIVVPGPQDVGKSVLLVAAADDLRSRGVAVIEHFYGAGPPERDDPDVVAASLIAQLGAEYRVFRAAAILLGSAAENKARRARPEPDSVLVLEQLLQALADQKTLLERPLVILIDGRDAVGHNTIVEQSPVPLPDWPPDGVRYAVGVRADRPVLDHRRPGQQRRQRRWQVVNRDERSDRDVCHAMLDRDRAGLMAAFGGAVPDKALLHEANGLPGRLSRLLHWLLKQPAGTAALDAIPPSLTTRWDNVLNTLAGGARSWTQGDGHPLRFWLFLLVAADGRNTWADCAALMPDPPEGAGTWEQFRLACTANRLVCPSGVDDLIRLTDPSVAIRLRELDEAADFLNALHRRLAQLESPDPHGDSATLRAAAVHHALEAPDLPRAIDLCLDLRYLRLRYAEDPTALTTDLTAVTTATGDPRVEGMRQAVHALAKNRVMPAHFAAQLHDRLRKEITDGDWLDKVFQEPLARPPLRVTRVLDHDALRGATLPRREPGPVLACSMLPDDSTLLLEREAVRFLDEPVFTRVPPSPLKGAVAGPAGSFAAWSEREVFIIRTLVPALSQPVIIELGRPPKVVDFAACLASTTVLATPEGTVHHYGEPYSKTRSQRLLVGHGARITAAADGELLLTASQDGTIRLWDTRRNRARVFTGHRGAVRCATYLPDGRTFVSGGDDGMVLLWNVDRRTPVLSWAGHEGPVLALTVLADGRVVSASADNTLRIWPPTEASPVVLTGHEDAVTGCLETAGGVLSWSADGTVRLWSPRGGPAWHVARGFPGGIRSMTAVGNRYTILCGDGSVEARILPTRPSDVHVGLGCLAVRSEDVLAGVESQIAVVHRDGTPRAPHRVRLTPAILSTTPGEEQAALMDEEGEIWTLDSEGRTSPLAESLGGVHLGLDRSTDIVVGQETVYRHTVWLVVRYPGTVTATRGRVLQIARTDGSFLNTIRLPATVTALASGGPLPDRRDRIVVAGTETGNVHLFDGATGEEWRTLVSGAKRPITAVAVADGGNIVIGAGDGNVRIVPAVSPGPLDVRHAHDGPVTVLATAGARVVSGGQDGRLVLWDVAESEPVHTVVLEGAVTAVAAADTWLAARDASGNLWLLDLDLAAPRTVSSPFSQPGAASIDIADVAVEGNMPDQELVVRCRLFAAVDLELRAVLLSVGSTEMPTSMSLDATTAPDPGWAAVDPDGGLRLPLWLSAGEDLDLWMRTRWSADLPPANDLTVTLRLALPHRAWQSEMLRVQGTAYSGLRPTG</sequence>
<evidence type="ECO:0000313" key="5">
    <source>
        <dbReference type="EMBL" id="GAA1120805.1"/>
    </source>
</evidence>
<reference evidence="6" key="1">
    <citation type="journal article" date="2019" name="Int. J. Syst. Evol. Microbiol.">
        <title>The Global Catalogue of Microorganisms (GCM) 10K type strain sequencing project: providing services to taxonomists for standard genome sequencing and annotation.</title>
        <authorList>
            <consortium name="The Broad Institute Genomics Platform"/>
            <consortium name="The Broad Institute Genome Sequencing Center for Infectious Disease"/>
            <person name="Wu L."/>
            <person name="Ma J."/>
        </authorList>
    </citation>
    <scope>NUCLEOTIDE SEQUENCE [LARGE SCALE GENOMIC DNA]</scope>
    <source>
        <strain evidence="6">JCM 13002</strain>
    </source>
</reference>
<feature type="repeat" description="WD" evidence="3">
    <location>
        <begin position="955"/>
        <end position="981"/>
    </location>
</feature>
<dbReference type="CDD" id="cd00200">
    <property type="entry name" value="WD40"/>
    <property type="match status" value="1"/>
</dbReference>
<dbReference type="Gene3D" id="2.130.10.10">
    <property type="entry name" value="YVTN repeat-like/Quinoprotein amine dehydrogenase"/>
    <property type="match status" value="2"/>
</dbReference>
<keyword evidence="1 3" id="KW-0853">WD repeat</keyword>
<evidence type="ECO:0000256" key="1">
    <source>
        <dbReference type="ARBA" id="ARBA00022574"/>
    </source>
</evidence>
<accession>A0ABP4ERU4</accession>
<dbReference type="InterPro" id="IPR011047">
    <property type="entry name" value="Quinoprotein_ADH-like_sf"/>
</dbReference>
<keyword evidence="2" id="KW-0677">Repeat</keyword>
<dbReference type="InterPro" id="IPR036322">
    <property type="entry name" value="WD40_repeat_dom_sf"/>
</dbReference>
<dbReference type="InterPro" id="IPR050505">
    <property type="entry name" value="WDR55/POC1"/>
</dbReference>
<dbReference type="RefSeq" id="WP_344627822.1">
    <property type="nucleotide sequence ID" value="NZ_BAAALD010000121.1"/>
</dbReference>
<dbReference type="EMBL" id="BAAALD010000121">
    <property type="protein sequence ID" value="GAA1120805.1"/>
    <property type="molecule type" value="Genomic_DNA"/>
</dbReference>
<dbReference type="PRINTS" id="PR00320">
    <property type="entry name" value="GPROTEINBRPT"/>
</dbReference>
<feature type="repeat" description="WD" evidence="3">
    <location>
        <begin position="981"/>
        <end position="1022"/>
    </location>
</feature>
<feature type="domain" description="Nephrocystin 3-like N-terminal" evidence="4">
    <location>
        <begin position="336"/>
        <end position="454"/>
    </location>
</feature>
<dbReference type="Pfam" id="PF00400">
    <property type="entry name" value="WD40"/>
    <property type="match status" value="4"/>
</dbReference>
<dbReference type="PROSITE" id="PS00678">
    <property type="entry name" value="WD_REPEATS_1"/>
    <property type="match status" value="2"/>
</dbReference>
<feature type="repeat" description="WD" evidence="3">
    <location>
        <begin position="1363"/>
        <end position="1402"/>
    </location>
</feature>
<protein>
    <recommendedName>
        <fullName evidence="4">Nephrocystin 3-like N-terminal domain-containing protein</fullName>
    </recommendedName>
</protein>
<dbReference type="SUPFAM" id="SSF50998">
    <property type="entry name" value="Quinoprotein alcohol dehydrogenase-like"/>
    <property type="match status" value="1"/>
</dbReference>
<dbReference type="PANTHER" id="PTHR44019">
    <property type="entry name" value="WD REPEAT-CONTAINING PROTEIN 55"/>
    <property type="match status" value="1"/>
</dbReference>
<evidence type="ECO:0000256" key="3">
    <source>
        <dbReference type="PROSITE-ProRule" id="PRU00221"/>
    </source>
</evidence>
<dbReference type="InterPro" id="IPR019775">
    <property type="entry name" value="WD40_repeat_CS"/>
</dbReference>
<dbReference type="PROSITE" id="PS50082">
    <property type="entry name" value="WD_REPEATS_2"/>
    <property type="match status" value="4"/>
</dbReference>
<evidence type="ECO:0000313" key="6">
    <source>
        <dbReference type="Proteomes" id="UP001499987"/>
    </source>
</evidence>
<dbReference type="SUPFAM" id="SSF50978">
    <property type="entry name" value="WD40 repeat-like"/>
    <property type="match status" value="1"/>
</dbReference>
<dbReference type="PROSITE" id="PS50294">
    <property type="entry name" value="WD_REPEATS_REGION"/>
    <property type="match status" value="1"/>
</dbReference>
<dbReference type="Pfam" id="PF24883">
    <property type="entry name" value="NPHP3_N"/>
    <property type="match status" value="1"/>
</dbReference>
<dbReference type="PANTHER" id="PTHR44019:SF8">
    <property type="entry name" value="POC1 CENTRIOLAR PROTEIN HOMOLOG"/>
    <property type="match status" value="1"/>
</dbReference>
<dbReference type="SMART" id="SM00320">
    <property type="entry name" value="WD40"/>
    <property type="match status" value="6"/>
</dbReference>
<evidence type="ECO:0000259" key="4">
    <source>
        <dbReference type="Pfam" id="PF24883"/>
    </source>
</evidence>
<name>A0ABP4ERU4_9ACTN</name>
<feature type="repeat" description="WD" evidence="3">
    <location>
        <begin position="1023"/>
        <end position="1053"/>
    </location>
</feature>
<organism evidence="5 6">
    <name type="scientific">Kitasatospora arboriphila</name>
    <dbReference type="NCBI Taxonomy" id="258052"/>
    <lineage>
        <taxon>Bacteria</taxon>
        <taxon>Bacillati</taxon>
        <taxon>Actinomycetota</taxon>
        <taxon>Actinomycetes</taxon>
        <taxon>Kitasatosporales</taxon>
        <taxon>Streptomycetaceae</taxon>
        <taxon>Kitasatospora</taxon>
    </lineage>
</organism>
<proteinExistence type="predicted"/>
<dbReference type="InterPro" id="IPR056884">
    <property type="entry name" value="NPHP3-like_N"/>
</dbReference>